<organism evidence="3 4">
    <name type="scientific">Herbihabitans rhizosphaerae</name>
    <dbReference type="NCBI Taxonomy" id="1872711"/>
    <lineage>
        <taxon>Bacteria</taxon>
        <taxon>Bacillati</taxon>
        <taxon>Actinomycetota</taxon>
        <taxon>Actinomycetes</taxon>
        <taxon>Pseudonocardiales</taxon>
        <taxon>Pseudonocardiaceae</taxon>
        <taxon>Herbihabitans</taxon>
    </lineage>
</organism>
<comment type="caution">
    <text evidence="3">The sequence shown here is derived from an EMBL/GenBank/DDBJ whole genome shotgun (WGS) entry which is preliminary data.</text>
</comment>
<evidence type="ECO:0000313" key="3">
    <source>
        <dbReference type="EMBL" id="RZS32468.1"/>
    </source>
</evidence>
<proteinExistence type="predicted"/>
<dbReference type="AlphaFoldDB" id="A0A4Q7KHW6"/>
<dbReference type="RefSeq" id="WP_130347911.1">
    <property type="nucleotide sequence ID" value="NZ_SGWQ01000012.1"/>
</dbReference>
<feature type="chain" id="PRO_5038908581" description="DUF3558 domain-containing protein" evidence="2">
    <location>
        <begin position="28"/>
        <end position="322"/>
    </location>
</feature>
<keyword evidence="4" id="KW-1185">Reference proteome</keyword>
<evidence type="ECO:0000256" key="2">
    <source>
        <dbReference type="SAM" id="SignalP"/>
    </source>
</evidence>
<dbReference type="OrthoDB" id="4445816at2"/>
<protein>
    <recommendedName>
        <fullName evidence="5">DUF3558 domain-containing protein</fullName>
    </recommendedName>
</protein>
<reference evidence="3 4" key="1">
    <citation type="submission" date="2019-02" db="EMBL/GenBank/DDBJ databases">
        <title>Genomic Encyclopedia of Type Strains, Phase IV (KMG-IV): sequencing the most valuable type-strain genomes for metagenomic binning, comparative biology and taxonomic classification.</title>
        <authorList>
            <person name="Goeker M."/>
        </authorList>
    </citation>
    <scope>NUCLEOTIDE SEQUENCE [LARGE SCALE GENOMIC DNA]</scope>
    <source>
        <strain evidence="3 4">DSM 101727</strain>
    </source>
</reference>
<evidence type="ECO:0000256" key="1">
    <source>
        <dbReference type="SAM" id="MobiDB-lite"/>
    </source>
</evidence>
<dbReference type="PROSITE" id="PS51257">
    <property type="entry name" value="PROKAR_LIPOPROTEIN"/>
    <property type="match status" value="1"/>
</dbReference>
<dbReference type="Proteomes" id="UP000294257">
    <property type="component" value="Unassembled WGS sequence"/>
</dbReference>
<accession>A0A4Q7KHW6</accession>
<gene>
    <name evidence="3" type="ORF">EV193_112102</name>
</gene>
<evidence type="ECO:0008006" key="5">
    <source>
        <dbReference type="Google" id="ProtNLM"/>
    </source>
</evidence>
<evidence type="ECO:0000313" key="4">
    <source>
        <dbReference type="Proteomes" id="UP000294257"/>
    </source>
</evidence>
<keyword evidence="2" id="KW-0732">Signal</keyword>
<dbReference type="EMBL" id="SGWQ01000012">
    <property type="protein sequence ID" value="RZS32468.1"/>
    <property type="molecule type" value="Genomic_DNA"/>
</dbReference>
<feature type="signal peptide" evidence="2">
    <location>
        <begin position="1"/>
        <end position="27"/>
    </location>
</feature>
<sequence>MTGRRPSLLVAVVAIVLTAAGCTGVVAGTASPDPSITTVERAYGNVSTVDYCSLVEPQYAPRTGDDLPSMDLCLIYMEDSGTKVNLLVGPIVKYETNNSANVPVPIAGVPAGVEVRGRETERGCQRNLYFPGQMALVLRVSQRDDDSGPPLAAGVACTMADNAATGAVRSIGSQRVRHWTYGDRSLGNQEACAMLPDDLVATTASMPGVRARPQVHKHNCDWYTKDDGPLVQVLLGFIKTSETPDPETIGGRPAKTQPTTASGRLGCRVTTRHVPAPADKLQEFARIEVSLPSAGVTAGTGGQACTMARQLAEVAFAKLARP</sequence>
<feature type="region of interest" description="Disordered" evidence="1">
    <location>
        <begin position="242"/>
        <end position="262"/>
    </location>
</feature>
<name>A0A4Q7KHW6_9PSEU</name>